<protein>
    <submittedName>
        <fullName evidence="1">Uncharacterized protein</fullName>
    </submittedName>
</protein>
<organism evidence="1 2">
    <name type="scientific">candidate division WWE3 bacterium GW2011_GWB1_47_11</name>
    <dbReference type="NCBI Taxonomy" id="1619117"/>
    <lineage>
        <taxon>Bacteria</taxon>
        <taxon>Katanobacteria</taxon>
    </lineage>
</organism>
<proteinExistence type="predicted"/>
<dbReference type="EMBL" id="LCNN01000003">
    <property type="protein sequence ID" value="KKU57939.1"/>
    <property type="molecule type" value="Genomic_DNA"/>
</dbReference>
<evidence type="ECO:0000313" key="1">
    <source>
        <dbReference type="EMBL" id="KKU57939.1"/>
    </source>
</evidence>
<name>A0A0G1RKT8_UNCKA</name>
<dbReference type="AlphaFoldDB" id="A0A0G1RKT8"/>
<accession>A0A0G1RKT8</accession>
<evidence type="ECO:0000313" key="2">
    <source>
        <dbReference type="Proteomes" id="UP000034684"/>
    </source>
</evidence>
<dbReference type="Proteomes" id="UP000034684">
    <property type="component" value="Unassembled WGS sequence"/>
</dbReference>
<comment type="caution">
    <text evidence="1">The sequence shown here is derived from an EMBL/GenBank/DDBJ whole genome shotgun (WGS) entry which is preliminary data.</text>
</comment>
<gene>
    <name evidence="1" type="ORF">UX79_C0003G0009</name>
</gene>
<sequence>MIYNEIVKTIGQPLLIKSYDTVVVREFQSIEQIKAAAHLAIHWNVGFLIEQTNTLIKFGAEYVSGLWSYPIVWPKSNVAEAR</sequence>
<reference evidence="1 2" key="1">
    <citation type="journal article" date="2015" name="Nature">
        <title>rRNA introns, odd ribosomes, and small enigmatic genomes across a large radiation of phyla.</title>
        <authorList>
            <person name="Brown C.T."/>
            <person name="Hug L.A."/>
            <person name="Thomas B.C."/>
            <person name="Sharon I."/>
            <person name="Castelle C.J."/>
            <person name="Singh A."/>
            <person name="Wilkins M.J."/>
            <person name="Williams K.H."/>
            <person name="Banfield J.F."/>
        </authorList>
    </citation>
    <scope>NUCLEOTIDE SEQUENCE [LARGE SCALE GENOMIC DNA]</scope>
</reference>